<evidence type="ECO:0000313" key="2">
    <source>
        <dbReference type="EMBL" id="EFA74639.1"/>
    </source>
</evidence>
<dbReference type="AlphaFoldDB" id="D3BV82"/>
<dbReference type="InterPro" id="IPR011989">
    <property type="entry name" value="ARM-like"/>
</dbReference>
<dbReference type="InParanoid" id="D3BV82"/>
<dbReference type="InterPro" id="IPR001810">
    <property type="entry name" value="F-box_dom"/>
</dbReference>
<dbReference type="Proteomes" id="UP000001396">
    <property type="component" value="Unassembled WGS sequence"/>
</dbReference>
<accession>D3BV82</accession>
<evidence type="ECO:0000259" key="1">
    <source>
        <dbReference type="PROSITE" id="PS50181"/>
    </source>
</evidence>
<dbReference type="Gene3D" id="1.20.1280.50">
    <property type="match status" value="1"/>
</dbReference>
<comment type="caution">
    <text evidence="2">The sequence shown here is derived from an EMBL/GenBank/DDBJ whole genome shotgun (WGS) entry which is preliminary data.</text>
</comment>
<dbReference type="EMBL" id="ADBJ01000062">
    <property type="protein sequence ID" value="EFA74639.1"/>
    <property type="molecule type" value="Genomic_DNA"/>
</dbReference>
<dbReference type="InterPro" id="IPR016024">
    <property type="entry name" value="ARM-type_fold"/>
</dbReference>
<name>D3BV82_HETP5</name>
<reference evidence="2 3" key="1">
    <citation type="journal article" date="2011" name="Genome Res.">
        <title>Phylogeny-wide analysis of social amoeba genomes highlights ancient origins for complex intercellular communication.</title>
        <authorList>
            <person name="Heidel A.J."/>
            <person name="Lawal H.M."/>
            <person name="Felder M."/>
            <person name="Schilde C."/>
            <person name="Helps N.R."/>
            <person name="Tunggal B."/>
            <person name="Rivero F."/>
            <person name="John U."/>
            <person name="Schleicher M."/>
            <person name="Eichinger L."/>
            <person name="Platzer M."/>
            <person name="Noegel A.A."/>
            <person name="Schaap P."/>
            <person name="Gloeckner G."/>
        </authorList>
    </citation>
    <scope>NUCLEOTIDE SEQUENCE [LARGE SCALE GENOMIC DNA]</scope>
    <source>
        <strain evidence="3">ATCC 26659 / Pp 5 / PN500</strain>
    </source>
</reference>
<feature type="domain" description="F-box" evidence="1">
    <location>
        <begin position="91"/>
        <end position="136"/>
    </location>
</feature>
<dbReference type="SUPFAM" id="SSF48371">
    <property type="entry name" value="ARM repeat"/>
    <property type="match status" value="1"/>
</dbReference>
<organism evidence="2 3">
    <name type="scientific">Heterostelium pallidum (strain ATCC 26659 / Pp 5 / PN500)</name>
    <name type="common">Cellular slime mold</name>
    <name type="synonym">Polysphondylium pallidum</name>
    <dbReference type="NCBI Taxonomy" id="670386"/>
    <lineage>
        <taxon>Eukaryota</taxon>
        <taxon>Amoebozoa</taxon>
        <taxon>Evosea</taxon>
        <taxon>Eumycetozoa</taxon>
        <taxon>Dictyostelia</taxon>
        <taxon>Acytosteliales</taxon>
        <taxon>Acytosteliaceae</taxon>
        <taxon>Heterostelium</taxon>
    </lineage>
</organism>
<sequence>MEIFEKKLTINNFNININNNNFYSNIFLSDKQFYFFDPSVHCEIYDRNKHYHFGSRENDSEIVSLCVIPSVFSKSDNSIVSKSLVLASKSKFSIDSLPLEMAITIFNQLEPRDLFSFSMVSHKYKEIIGIYSWNHLYSVRCPEIIRQLDPTYLHPLSIMFQVYPFMPYENQIQWLMTVVRGIRKYSLKLDSKDFIEKISNFYHDFVQFTVSIMQEFISIREMVYLSMEILSLIFKDKQFDNIKILVHKKIDKMVIVTLKKYESDPEIQLSGLNILYRIASDNSMRPALANDGIFEVLQRVQIQLITNKKPNHLQPLILEKCCELLRNLAFNESLHKYFEVNKDIIKNTIKVMRLPIMTKTALIEGCIALNNICQKSKTGLLTFKTIYLFQFLQEKLAKLIYKYGGVKLLCDLLTISNDVDVKSEIINNFTNLAYFSLTIRMSIYKRGGIRLILKEMRDNPMNESIQNNCYSGLNNLSFTIVITKKIAKSEAIELLAVASSNFPQNADRYNHLLSCLVDLNNGVI</sequence>
<dbReference type="RefSeq" id="XP_020426773.1">
    <property type="nucleotide sequence ID" value="XM_020582357.1"/>
</dbReference>
<dbReference type="SUPFAM" id="SSF81383">
    <property type="entry name" value="F-box domain"/>
    <property type="match status" value="1"/>
</dbReference>
<dbReference type="Gene3D" id="1.25.10.10">
    <property type="entry name" value="Leucine-rich Repeat Variant"/>
    <property type="match status" value="2"/>
</dbReference>
<protein>
    <recommendedName>
        <fullName evidence="1">F-box domain-containing protein</fullName>
    </recommendedName>
</protein>
<dbReference type="InterPro" id="IPR036047">
    <property type="entry name" value="F-box-like_dom_sf"/>
</dbReference>
<dbReference type="PROSITE" id="PS50181">
    <property type="entry name" value="FBOX"/>
    <property type="match status" value="1"/>
</dbReference>
<dbReference type="Pfam" id="PF00646">
    <property type="entry name" value="F-box"/>
    <property type="match status" value="1"/>
</dbReference>
<proteinExistence type="predicted"/>
<dbReference type="GeneID" id="31367075"/>
<gene>
    <name evidence="2" type="ORF">PPL_11607</name>
</gene>
<keyword evidence="3" id="KW-1185">Reference proteome</keyword>
<evidence type="ECO:0000313" key="3">
    <source>
        <dbReference type="Proteomes" id="UP000001396"/>
    </source>
</evidence>